<organism evidence="1 2">
    <name type="scientific">Kickxella alabastrina</name>
    <dbReference type="NCBI Taxonomy" id="61397"/>
    <lineage>
        <taxon>Eukaryota</taxon>
        <taxon>Fungi</taxon>
        <taxon>Fungi incertae sedis</taxon>
        <taxon>Zoopagomycota</taxon>
        <taxon>Kickxellomycotina</taxon>
        <taxon>Kickxellomycetes</taxon>
        <taxon>Kickxellales</taxon>
        <taxon>Kickxellaceae</taxon>
        <taxon>Kickxella</taxon>
    </lineage>
</organism>
<reference evidence="1" key="1">
    <citation type="submission" date="2022-07" db="EMBL/GenBank/DDBJ databases">
        <title>Phylogenomic reconstructions and comparative analyses of Kickxellomycotina fungi.</title>
        <authorList>
            <person name="Reynolds N.K."/>
            <person name="Stajich J.E."/>
            <person name="Barry K."/>
            <person name="Grigoriev I.V."/>
            <person name="Crous P."/>
            <person name="Smith M.E."/>
        </authorList>
    </citation>
    <scope>NUCLEOTIDE SEQUENCE</scope>
    <source>
        <strain evidence="1">Benny 63K</strain>
    </source>
</reference>
<protein>
    <submittedName>
        <fullName evidence="1">Type I HSP40 co-chaperone</fullName>
    </submittedName>
</protein>
<dbReference type="Proteomes" id="UP001150581">
    <property type="component" value="Unassembled WGS sequence"/>
</dbReference>
<sequence>MVAETKFYDLLGVSPSANDSELKKAYRKMALKYHPDKNQNPEDNNKFKEISHAYEILSDTQKRAVYDQRGEAGLSGAAGGGMDGVDPHDLFSQFFGGGGMGGMFGGGGGGGGGRRGPSGPRRGRDMAHALKVSLEDL</sequence>
<evidence type="ECO:0000313" key="2">
    <source>
        <dbReference type="Proteomes" id="UP001150581"/>
    </source>
</evidence>
<keyword evidence="2" id="KW-1185">Reference proteome</keyword>
<evidence type="ECO:0000313" key="1">
    <source>
        <dbReference type="EMBL" id="KAJ1879315.1"/>
    </source>
</evidence>
<comment type="caution">
    <text evidence="1">The sequence shown here is derived from an EMBL/GenBank/DDBJ whole genome shotgun (WGS) entry which is preliminary data.</text>
</comment>
<gene>
    <name evidence="1" type="primary">YDJ1_5</name>
    <name evidence="1" type="ORF">LPJ66_011717</name>
</gene>
<accession>A0ACC1HZ52</accession>
<name>A0ACC1HZ52_9FUNG</name>
<proteinExistence type="predicted"/>
<dbReference type="EMBL" id="JANBPG010003752">
    <property type="protein sequence ID" value="KAJ1879315.1"/>
    <property type="molecule type" value="Genomic_DNA"/>
</dbReference>
<feature type="non-terminal residue" evidence="1">
    <location>
        <position position="137"/>
    </location>
</feature>